<comment type="caution">
    <text evidence="11">The sequence shown here is derived from an EMBL/GenBank/DDBJ whole genome shotgun (WGS) entry which is preliminary data.</text>
</comment>
<evidence type="ECO:0000313" key="11">
    <source>
        <dbReference type="EMBL" id="GGM62186.1"/>
    </source>
</evidence>
<dbReference type="PANTHER" id="PTHR43298">
    <property type="entry name" value="MULTIDRUG RESISTANCE PROTEIN NORM-RELATED"/>
    <property type="match status" value="1"/>
</dbReference>
<dbReference type="EMBL" id="BMOO01000002">
    <property type="protein sequence ID" value="GGM62186.1"/>
    <property type="molecule type" value="Genomic_DNA"/>
</dbReference>
<gene>
    <name evidence="11" type="ORF">GCM10009017_10350</name>
    <name evidence="12" type="ORF">J2752_001490</name>
</gene>
<protein>
    <recommendedName>
        <fullName evidence="9">Multidrug-efflux transporter</fullName>
    </recommendedName>
</protein>
<keyword evidence="13" id="KW-1185">Reference proteome</keyword>
<reference evidence="11" key="1">
    <citation type="journal article" date="2014" name="Int. J. Syst. Evol. Microbiol.">
        <title>Complete genome sequence of Corynebacterium casei LMG S-19264T (=DSM 44701T), isolated from a smear-ripened cheese.</title>
        <authorList>
            <consortium name="US DOE Joint Genome Institute (JGI-PGF)"/>
            <person name="Walter F."/>
            <person name="Albersmeier A."/>
            <person name="Kalinowski J."/>
            <person name="Ruckert C."/>
        </authorList>
    </citation>
    <scope>NUCLEOTIDE SEQUENCE</scope>
    <source>
        <strain evidence="11">JCM 16108</strain>
    </source>
</reference>
<dbReference type="PIRSF" id="PIRSF006603">
    <property type="entry name" value="DinF"/>
    <property type="match status" value="1"/>
</dbReference>
<accession>A0A830FUH2</accession>
<evidence type="ECO:0000313" key="12">
    <source>
        <dbReference type="EMBL" id="MBP1954578.1"/>
    </source>
</evidence>
<dbReference type="Proteomes" id="UP000765891">
    <property type="component" value="Unassembled WGS sequence"/>
</dbReference>
<keyword evidence="4" id="KW-1003">Cell membrane</keyword>
<evidence type="ECO:0000256" key="9">
    <source>
        <dbReference type="ARBA" id="ARBA00031636"/>
    </source>
</evidence>
<name>A0A830FUH2_9EURY</name>
<dbReference type="InterPro" id="IPR002528">
    <property type="entry name" value="MATE_fam"/>
</dbReference>
<evidence type="ECO:0000256" key="3">
    <source>
        <dbReference type="ARBA" id="ARBA00022449"/>
    </source>
</evidence>
<sequence>MSSLPNPVRAVLLRVGLALSRLGLVEPANVRRTADLAWPRIVTGLARMSKGAADVAMVGVALGASAIAGVGYASSYWGLVFALGGGLAAGTIALVSQRYSAGATEELAQAVRTSALLVVLCSLPLAALFVAVPAELVGLLTDDAAAIGYGAAYLRALGVGVPIAALNLVGSRALVGADDAWTPMVVRAGGAAANIALNAVLVFGFGLGAAGAGYGTAVSNALVAVVFVVGFARGGLPGLGDFPVTVSPRGPYLQPGFVRDVLTIGVPVVGRNGIWTVARFPMLAFVGLLGSDVLAAYVVTRRVWGLLNTPGWGFGLAASSLVGQALGRDDEAAAEVHAREIAVFSAATYLLAGCLVVAFAGPIVRLFVDDPAGPVVPIARDLVRVAAVAVVPQGVARALDGALDATGDTRWPFYGRVVAMFALAVPLTYLGATTALGVAGVYLALFAETTVPAAVNYYRFRTGAWRAISRGYRPDDAAGD</sequence>
<comment type="subcellular location">
    <subcellularLocation>
        <location evidence="1">Cell membrane</location>
        <topology evidence="1">Multi-pass membrane protein</topology>
    </subcellularLocation>
</comment>
<evidence type="ECO:0000256" key="4">
    <source>
        <dbReference type="ARBA" id="ARBA00022475"/>
    </source>
</evidence>
<feature type="transmembrane region" description="Helical" evidence="10">
    <location>
        <begin position="115"/>
        <end position="134"/>
    </location>
</feature>
<keyword evidence="2" id="KW-0813">Transport</keyword>
<dbReference type="GO" id="GO:0042910">
    <property type="term" value="F:xenobiotic transmembrane transporter activity"/>
    <property type="evidence" value="ECO:0007669"/>
    <property type="project" value="InterPro"/>
</dbReference>
<feature type="transmembrane region" description="Helical" evidence="10">
    <location>
        <begin position="341"/>
        <end position="364"/>
    </location>
</feature>
<dbReference type="InterPro" id="IPR050222">
    <property type="entry name" value="MATE_MdtK"/>
</dbReference>
<evidence type="ECO:0000256" key="6">
    <source>
        <dbReference type="ARBA" id="ARBA00022989"/>
    </source>
</evidence>
<dbReference type="GO" id="GO:0015297">
    <property type="term" value="F:antiporter activity"/>
    <property type="evidence" value="ECO:0007669"/>
    <property type="project" value="UniProtKB-KW"/>
</dbReference>
<feature type="transmembrane region" description="Helical" evidence="10">
    <location>
        <begin position="146"/>
        <end position="169"/>
    </location>
</feature>
<keyword evidence="3" id="KW-0050">Antiport</keyword>
<reference evidence="11" key="2">
    <citation type="submission" date="2020-09" db="EMBL/GenBank/DDBJ databases">
        <authorList>
            <person name="Sun Q."/>
            <person name="Ohkuma M."/>
        </authorList>
    </citation>
    <scope>NUCLEOTIDE SEQUENCE</scope>
    <source>
        <strain evidence="11">JCM 16108</strain>
    </source>
</reference>
<dbReference type="Proteomes" id="UP000614609">
    <property type="component" value="Unassembled WGS sequence"/>
</dbReference>
<proteinExistence type="predicted"/>
<keyword evidence="6 10" id="KW-1133">Transmembrane helix</keyword>
<evidence type="ECO:0000256" key="7">
    <source>
        <dbReference type="ARBA" id="ARBA00023065"/>
    </source>
</evidence>
<feature type="transmembrane region" description="Helical" evidence="10">
    <location>
        <begin position="417"/>
        <end position="445"/>
    </location>
</feature>
<dbReference type="AlphaFoldDB" id="A0A830FUH2"/>
<keyword evidence="8 10" id="KW-0472">Membrane</keyword>
<keyword evidence="7" id="KW-0406">Ion transport</keyword>
<dbReference type="GO" id="GO:0005886">
    <property type="term" value="C:plasma membrane"/>
    <property type="evidence" value="ECO:0007669"/>
    <property type="project" value="UniProtKB-SubCell"/>
</dbReference>
<dbReference type="Pfam" id="PF01554">
    <property type="entry name" value="MatE"/>
    <property type="match status" value="2"/>
</dbReference>
<keyword evidence="5 10" id="KW-0812">Transmembrane</keyword>
<dbReference type="InterPro" id="IPR048279">
    <property type="entry name" value="MdtK-like"/>
</dbReference>
<evidence type="ECO:0000256" key="2">
    <source>
        <dbReference type="ARBA" id="ARBA00022448"/>
    </source>
</evidence>
<dbReference type="RefSeq" id="WP_188870556.1">
    <property type="nucleotide sequence ID" value="NZ_BMOO01000002.1"/>
</dbReference>
<feature type="transmembrane region" description="Helical" evidence="10">
    <location>
        <begin position="76"/>
        <end position="95"/>
    </location>
</feature>
<reference evidence="12" key="3">
    <citation type="submission" date="2021-03" db="EMBL/GenBank/DDBJ databases">
        <title>Genomic Encyclopedia of Type Strains, Phase IV (KMG-IV): sequencing the most valuable type-strain genomes for metagenomic binning, comparative biology and taxonomic classification.</title>
        <authorList>
            <person name="Goeker M."/>
        </authorList>
    </citation>
    <scope>NUCLEOTIDE SEQUENCE</scope>
    <source>
        <strain evidence="12">DSM 22443</strain>
    </source>
</reference>
<dbReference type="EMBL" id="JAGGKO010000002">
    <property type="protein sequence ID" value="MBP1954578.1"/>
    <property type="molecule type" value="Genomic_DNA"/>
</dbReference>
<evidence type="ECO:0000256" key="8">
    <source>
        <dbReference type="ARBA" id="ARBA00023136"/>
    </source>
</evidence>
<dbReference type="NCBIfam" id="TIGR00797">
    <property type="entry name" value="matE"/>
    <property type="match status" value="1"/>
</dbReference>
<evidence type="ECO:0000256" key="5">
    <source>
        <dbReference type="ARBA" id="ARBA00022692"/>
    </source>
</evidence>
<evidence type="ECO:0000256" key="10">
    <source>
        <dbReference type="SAM" id="Phobius"/>
    </source>
</evidence>
<feature type="transmembrane region" description="Helical" evidence="10">
    <location>
        <begin position="280"/>
        <end position="299"/>
    </location>
</feature>
<dbReference type="PANTHER" id="PTHR43298:SF2">
    <property type="entry name" value="FMN_FAD EXPORTER YEEO-RELATED"/>
    <property type="match status" value="1"/>
</dbReference>
<feature type="transmembrane region" description="Helical" evidence="10">
    <location>
        <begin position="51"/>
        <end position="70"/>
    </location>
</feature>
<feature type="transmembrane region" description="Helical" evidence="10">
    <location>
        <begin position="311"/>
        <end position="329"/>
    </location>
</feature>
<dbReference type="GO" id="GO:0006811">
    <property type="term" value="P:monoatomic ion transport"/>
    <property type="evidence" value="ECO:0007669"/>
    <property type="project" value="UniProtKB-KW"/>
</dbReference>
<dbReference type="CDD" id="cd13137">
    <property type="entry name" value="MATE_NorM_like"/>
    <property type="match status" value="1"/>
</dbReference>
<organism evidence="11 13">
    <name type="scientific">Halarchaeum rubridurum</name>
    <dbReference type="NCBI Taxonomy" id="489911"/>
    <lineage>
        <taxon>Archaea</taxon>
        <taxon>Methanobacteriati</taxon>
        <taxon>Methanobacteriota</taxon>
        <taxon>Stenosarchaea group</taxon>
        <taxon>Halobacteria</taxon>
        <taxon>Halobacteriales</taxon>
        <taxon>Halobacteriaceae</taxon>
    </lineage>
</organism>
<evidence type="ECO:0000313" key="13">
    <source>
        <dbReference type="Proteomes" id="UP000614609"/>
    </source>
</evidence>
<evidence type="ECO:0000256" key="1">
    <source>
        <dbReference type="ARBA" id="ARBA00004651"/>
    </source>
</evidence>